<dbReference type="InterPro" id="IPR000330">
    <property type="entry name" value="SNF2_N"/>
</dbReference>
<protein>
    <recommendedName>
        <fullName evidence="11">Helicase ATP-binding domain-containing protein</fullName>
    </recommendedName>
</protein>
<dbReference type="PANTHER" id="PTHR45821">
    <property type="entry name" value="SNF2 DOMAIN-CONTAINING PROTEIN CLASSY 2-RELATED"/>
    <property type="match status" value="1"/>
</dbReference>
<dbReference type="InterPro" id="IPR001650">
    <property type="entry name" value="Helicase_C-like"/>
</dbReference>
<dbReference type="Gene3D" id="3.40.50.300">
    <property type="entry name" value="P-loop containing nucleotide triphosphate hydrolases"/>
    <property type="match status" value="1"/>
</dbReference>
<evidence type="ECO:0000313" key="9">
    <source>
        <dbReference type="EMBL" id="EYU40331.1"/>
    </source>
</evidence>
<keyword evidence="6" id="KW-0539">Nucleus</keyword>
<name>A0A022RJF5_ERYGU</name>
<dbReference type="InterPro" id="IPR027417">
    <property type="entry name" value="P-loop_NTPase"/>
</dbReference>
<dbReference type="STRING" id="4155.A0A022RJF5"/>
<dbReference type="GO" id="GO:0005524">
    <property type="term" value="F:ATP binding"/>
    <property type="evidence" value="ECO:0007669"/>
    <property type="project" value="UniProtKB-KW"/>
</dbReference>
<evidence type="ECO:0000256" key="6">
    <source>
        <dbReference type="ARBA" id="ARBA00023242"/>
    </source>
</evidence>
<dbReference type="InterPro" id="IPR049730">
    <property type="entry name" value="SNF2/RAD54-like_C"/>
</dbReference>
<proteinExistence type="predicted"/>
<dbReference type="Pfam" id="PF00271">
    <property type="entry name" value="Helicase_C"/>
    <property type="match status" value="1"/>
</dbReference>
<dbReference type="InterPro" id="IPR044567">
    <property type="entry name" value="CLSY/DRD1"/>
</dbReference>
<dbReference type="EMBL" id="KI630404">
    <property type="protein sequence ID" value="EYU40331.1"/>
    <property type="molecule type" value="Genomic_DNA"/>
</dbReference>
<dbReference type="AlphaFoldDB" id="A0A022RJF5"/>
<organism evidence="9 10">
    <name type="scientific">Erythranthe guttata</name>
    <name type="common">Yellow monkey flower</name>
    <name type="synonym">Mimulus guttatus</name>
    <dbReference type="NCBI Taxonomy" id="4155"/>
    <lineage>
        <taxon>Eukaryota</taxon>
        <taxon>Viridiplantae</taxon>
        <taxon>Streptophyta</taxon>
        <taxon>Embryophyta</taxon>
        <taxon>Tracheophyta</taxon>
        <taxon>Spermatophyta</taxon>
        <taxon>Magnoliopsida</taxon>
        <taxon>eudicotyledons</taxon>
        <taxon>Gunneridae</taxon>
        <taxon>Pentapetalae</taxon>
        <taxon>asterids</taxon>
        <taxon>lamiids</taxon>
        <taxon>Lamiales</taxon>
        <taxon>Phrymaceae</taxon>
        <taxon>Erythranthe</taxon>
    </lineage>
</organism>
<dbReference type="PANTHER" id="PTHR45821:SF25">
    <property type="entry name" value="HELICASE ATP-BINDING DOMAIN-CONTAINING PROTEIN"/>
    <property type="match status" value="1"/>
</dbReference>
<gene>
    <name evidence="9" type="ORF">MIMGU_mgv1a002243mg</name>
</gene>
<dbReference type="PROSITE" id="PS51194">
    <property type="entry name" value="HELICASE_CTER"/>
    <property type="match status" value="1"/>
</dbReference>
<dbReference type="Pfam" id="PF00176">
    <property type="entry name" value="SNF2-rel_dom"/>
    <property type="match status" value="1"/>
</dbReference>
<dbReference type="GO" id="GO:0005634">
    <property type="term" value="C:nucleus"/>
    <property type="evidence" value="ECO:0007669"/>
    <property type="project" value="UniProtKB-SubCell"/>
</dbReference>
<keyword evidence="5" id="KW-0067">ATP-binding</keyword>
<dbReference type="PROSITE" id="PS51192">
    <property type="entry name" value="HELICASE_ATP_BIND_1"/>
    <property type="match status" value="1"/>
</dbReference>
<dbReference type="SMART" id="SM00487">
    <property type="entry name" value="DEXDc"/>
    <property type="match status" value="1"/>
</dbReference>
<dbReference type="GO" id="GO:0016787">
    <property type="term" value="F:hydrolase activity"/>
    <property type="evidence" value="ECO:0007669"/>
    <property type="project" value="UniProtKB-KW"/>
</dbReference>
<dbReference type="GO" id="GO:0080188">
    <property type="term" value="P:gene silencing by siRNA-directed DNA methylation"/>
    <property type="evidence" value="ECO:0007669"/>
    <property type="project" value="InterPro"/>
</dbReference>
<reference evidence="9 10" key="1">
    <citation type="journal article" date="2013" name="Proc. Natl. Acad. Sci. U.S.A.">
        <title>Fine-scale variation in meiotic recombination in Mimulus inferred from population shotgun sequencing.</title>
        <authorList>
            <person name="Hellsten U."/>
            <person name="Wright K.M."/>
            <person name="Jenkins J."/>
            <person name="Shu S."/>
            <person name="Yuan Y."/>
            <person name="Wessler S.R."/>
            <person name="Schmutz J."/>
            <person name="Willis J.H."/>
            <person name="Rokhsar D.S."/>
        </authorList>
    </citation>
    <scope>NUCLEOTIDE SEQUENCE [LARGE SCALE GENOMIC DNA]</scope>
    <source>
        <strain evidence="10">cv. DUN x IM62</strain>
    </source>
</reference>
<keyword evidence="10" id="KW-1185">Reference proteome</keyword>
<dbReference type="InterPro" id="IPR038718">
    <property type="entry name" value="SNF2-like_sf"/>
</dbReference>
<keyword evidence="2" id="KW-0547">Nucleotide-binding</keyword>
<dbReference type="SMART" id="SM00490">
    <property type="entry name" value="HELICc"/>
    <property type="match status" value="1"/>
</dbReference>
<evidence type="ECO:0008006" key="11">
    <source>
        <dbReference type="Google" id="ProtNLM"/>
    </source>
</evidence>
<dbReference type="Proteomes" id="UP000030748">
    <property type="component" value="Unassembled WGS sequence"/>
</dbReference>
<evidence type="ECO:0000259" key="7">
    <source>
        <dbReference type="PROSITE" id="PS51192"/>
    </source>
</evidence>
<dbReference type="InterPro" id="IPR014001">
    <property type="entry name" value="Helicase_ATP-bd"/>
</dbReference>
<dbReference type="GO" id="GO:0004386">
    <property type="term" value="F:helicase activity"/>
    <property type="evidence" value="ECO:0007669"/>
    <property type="project" value="UniProtKB-KW"/>
</dbReference>
<feature type="domain" description="Helicase C-terminal" evidence="8">
    <location>
        <begin position="495"/>
        <end position="653"/>
    </location>
</feature>
<dbReference type="CDD" id="cd18793">
    <property type="entry name" value="SF2_C_SNF"/>
    <property type="match status" value="1"/>
</dbReference>
<accession>A0A022RJF5</accession>
<feature type="domain" description="Helicase ATP-binding" evidence="7">
    <location>
        <begin position="136"/>
        <end position="346"/>
    </location>
</feature>
<evidence type="ECO:0000256" key="3">
    <source>
        <dbReference type="ARBA" id="ARBA00022801"/>
    </source>
</evidence>
<evidence type="ECO:0000256" key="5">
    <source>
        <dbReference type="ARBA" id="ARBA00022840"/>
    </source>
</evidence>
<evidence type="ECO:0000256" key="4">
    <source>
        <dbReference type="ARBA" id="ARBA00022806"/>
    </source>
</evidence>
<evidence type="ECO:0000256" key="1">
    <source>
        <dbReference type="ARBA" id="ARBA00004123"/>
    </source>
</evidence>
<evidence type="ECO:0000313" key="10">
    <source>
        <dbReference type="Proteomes" id="UP000030748"/>
    </source>
</evidence>
<dbReference type="Gene3D" id="3.40.50.10810">
    <property type="entry name" value="Tandem AAA-ATPase domain"/>
    <property type="match status" value="1"/>
</dbReference>
<keyword evidence="3" id="KW-0378">Hydrolase</keyword>
<comment type="subcellular location">
    <subcellularLocation>
        <location evidence="1">Nucleus</location>
    </subcellularLocation>
</comment>
<dbReference type="SUPFAM" id="SSF52540">
    <property type="entry name" value="P-loop containing nucleoside triphosphate hydrolases"/>
    <property type="match status" value="2"/>
</dbReference>
<evidence type="ECO:0000259" key="8">
    <source>
        <dbReference type="PROSITE" id="PS51194"/>
    </source>
</evidence>
<sequence>MEGLWDEFDVCLALQQVGSFCPEIDEENELSPSEETQHARCARGRHELILQDEEGLICKYCYHVELGPKDVMPDWFDGMDFDFSIDNLAEYSNSYSGTVWSLNPVARESMYEHQQEGFEFLWKNLAGSTDLDELKSSDPGKVGGCIISHAPGTGKTRLTIVFIESYLRMFPYCRPMIIAPASMLLTWEEEFRKWNVRFPFFNLNNPEILGNENKKAAERLEGGKRGNQEAIRWVKIFSWNTGRSILGISYSLFEKLTGEKHLKKEKLGEKRNGVSLGSRLESQRKILLEKPGLVILDEGHTPRNQRSNIWNVLLKLQTQKRVILSGTPFQNNFAELFNTLRLVRPAVADVLAHERTFSEMVTPRTRRTHKGEIYHQQSTLNPEVVDRAVDKLKLHMSPFVHVHRGTILKQSLPGLMDCVVFLNPPPLQKSLIERLEGLPNTFEFEHKVALISVHPYLFKHSDSPEEQQLTGIDMAAVEASRLNPNEGVKTKFILELVRLSVVMNEKVLIFSQYILPLQLINDQLKEFFKWGDGKQILQMRGKLDQKQRQVLINVFNDPKSESKVMLASTKCCSEGISLVGASRVVLLDVVWNPSVERQAISRAYRIGQKKFVYTYHLMTSGTTEADKYCRQAEKDRLSELVFSSSNESDKQEHPSLGIEDRILEEMVGQERLKEMFVKIINQPKDTDLIQTFGLPS</sequence>
<evidence type="ECO:0000256" key="2">
    <source>
        <dbReference type="ARBA" id="ARBA00022741"/>
    </source>
</evidence>
<keyword evidence="4" id="KW-0347">Helicase</keyword>
<dbReference type="eggNOG" id="KOG0390">
    <property type="taxonomic scope" value="Eukaryota"/>
</dbReference>